<reference evidence="3 4" key="1">
    <citation type="submission" date="2017-02" db="EMBL/GenBank/DDBJ databases">
        <authorList>
            <person name="Peterson S.W."/>
        </authorList>
    </citation>
    <scope>NUCLEOTIDE SEQUENCE [LARGE SCALE GENOMIC DNA]</scope>
    <source>
        <strain evidence="3 4">DSM 45154</strain>
    </source>
</reference>
<dbReference type="InterPro" id="IPR052189">
    <property type="entry name" value="L-asp_N-monooxygenase_NS-form"/>
</dbReference>
<dbReference type="InterPro" id="IPR038732">
    <property type="entry name" value="HpyO/CreE_NAD-binding"/>
</dbReference>
<dbReference type="Pfam" id="PF13454">
    <property type="entry name" value="NAD_binding_9"/>
    <property type="match status" value="1"/>
</dbReference>
<dbReference type="PANTHER" id="PTHR40254">
    <property type="entry name" value="BLR0577 PROTEIN"/>
    <property type="match status" value="1"/>
</dbReference>
<evidence type="ECO:0000313" key="3">
    <source>
        <dbReference type="EMBL" id="SKA12385.1"/>
    </source>
</evidence>
<sequence>MSDDPRMRQGRDRGPGPGEKRGFEVGIVGAGPRGLSVLERLCANARRDSSHREVTVHLIDSFPPGAGAVWRTDQSRLLLMNTVASQITVYTDDSVQIDGPIEPGPSLYDWAQGLALLGEFDGYDEEILVEARGLGPDSYPTRALYGCYLRACFARIVAGAPANVRVRVHATRALAMADAYGVQGGPQGIRMENGTSLNFLDAIVLAQGHLPVRRSAQQARTTSLARIHGLVYVTPDNPADVDLSGVEAGRPVLLRGLGLNFFDYVTLLTQGRGGRFEERADRLVYHPSGAEPVIYGFSRRGIPYHARGRNQKGAAGRHVPRLFTAATIERLRRLSPEGLSFSRDLWPLIRREVESVYYATLLRSRGDATAAETFTSRFLVEDEAGAVALSTEYGIVPADRWDWRRLGRPHEGRVFTSRAGFQAWLLDHLAQDVRAAEAGNVDGPLKAALDVLRDLRNEVRLAVDHGGLDGRSYRDELQGWYTPLNAFLSIGPPASRIRELIALIEAGVVEITGPGTQVRFDASLPGFVAVSDQVPGPPIRSKALIEARLPEPDLRRVDDPLLTHLLNSDQVVPYRIACQGGGCYETGGLAVTERPYHLVDGRGRVHPRRFAYGVPTEAVHWVTAAGTRPGVDSVTLGDSDAIARSVLALAPAVHVPVGDRVAASRGDLTEVIV</sequence>
<keyword evidence="4" id="KW-1185">Reference proteome</keyword>
<proteinExistence type="predicted"/>
<organism evidence="3 4">
    <name type="scientific">Marinactinospora thermotolerans DSM 45154</name>
    <dbReference type="NCBI Taxonomy" id="1122192"/>
    <lineage>
        <taxon>Bacteria</taxon>
        <taxon>Bacillati</taxon>
        <taxon>Actinomycetota</taxon>
        <taxon>Actinomycetes</taxon>
        <taxon>Streptosporangiales</taxon>
        <taxon>Nocardiopsidaceae</taxon>
        <taxon>Marinactinospora</taxon>
    </lineage>
</organism>
<evidence type="ECO:0000313" key="4">
    <source>
        <dbReference type="Proteomes" id="UP000190637"/>
    </source>
</evidence>
<dbReference type="PANTHER" id="PTHR40254:SF1">
    <property type="entry name" value="BLR0577 PROTEIN"/>
    <property type="match status" value="1"/>
</dbReference>
<evidence type="ECO:0000259" key="2">
    <source>
        <dbReference type="Pfam" id="PF13454"/>
    </source>
</evidence>
<feature type="region of interest" description="Disordered" evidence="1">
    <location>
        <begin position="1"/>
        <end position="25"/>
    </location>
</feature>
<dbReference type="EMBL" id="FUWS01000006">
    <property type="protein sequence ID" value="SKA12385.1"/>
    <property type="molecule type" value="Genomic_DNA"/>
</dbReference>
<protein>
    <submittedName>
        <fullName evidence="3">FAD-NAD(P)-binding</fullName>
    </submittedName>
</protein>
<name>A0A1T4R8X9_9ACTN</name>
<evidence type="ECO:0000256" key="1">
    <source>
        <dbReference type="SAM" id="MobiDB-lite"/>
    </source>
</evidence>
<dbReference type="STRING" id="1122192.SAMN02745673_02615"/>
<accession>A0A1T4R8X9</accession>
<feature type="compositionally biased region" description="Basic and acidic residues" evidence="1">
    <location>
        <begin position="1"/>
        <end position="23"/>
    </location>
</feature>
<feature type="domain" description="FAD-dependent urate hydroxylase HpyO/Asp monooxygenase CreE-like FAD/NAD(P)-binding" evidence="2">
    <location>
        <begin position="27"/>
        <end position="209"/>
    </location>
</feature>
<gene>
    <name evidence="3" type="ORF">SAMN02745673_02615</name>
</gene>
<dbReference type="Proteomes" id="UP000190637">
    <property type="component" value="Unassembled WGS sequence"/>
</dbReference>
<dbReference type="AlphaFoldDB" id="A0A1T4R8X9"/>